<keyword evidence="5" id="KW-1185">Reference proteome</keyword>
<comment type="caution">
    <text evidence="4">The sequence shown here is derived from an EMBL/GenBank/DDBJ whole genome shotgun (WGS) entry which is preliminary data.</text>
</comment>
<organism evidence="4 5">
    <name type="scientific">Escallonia herrerae</name>
    <dbReference type="NCBI Taxonomy" id="1293975"/>
    <lineage>
        <taxon>Eukaryota</taxon>
        <taxon>Viridiplantae</taxon>
        <taxon>Streptophyta</taxon>
        <taxon>Embryophyta</taxon>
        <taxon>Tracheophyta</taxon>
        <taxon>Spermatophyta</taxon>
        <taxon>Magnoliopsida</taxon>
        <taxon>eudicotyledons</taxon>
        <taxon>Gunneridae</taxon>
        <taxon>Pentapetalae</taxon>
        <taxon>asterids</taxon>
        <taxon>campanulids</taxon>
        <taxon>Escalloniales</taxon>
        <taxon>Escalloniaceae</taxon>
        <taxon>Escallonia</taxon>
    </lineage>
</organism>
<reference evidence="4" key="1">
    <citation type="submission" date="2022-12" db="EMBL/GenBank/DDBJ databases">
        <title>Draft genome assemblies for two species of Escallonia (Escalloniales).</title>
        <authorList>
            <person name="Chanderbali A."/>
            <person name="Dervinis C."/>
            <person name="Anghel I."/>
            <person name="Soltis D."/>
            <person name="Soltis P."/>
            <person name="Zapata F."/>
        </authorList>
    </citation>
    <scope>NUCLEOTIDE SEQUENCE</scope>
    <source>
        <strain evidence="4">UCBG64.0493</strain>
        <tissue evidence="4">Leaf</tissue>
    </source>
</reference>
<dbReference type="PRINTS" id="PR00465">
    <property type="entry name" value="EP450IV"/>
</dbReference>
<keyword evidence="2 3" id="KW-0408">Iron</keyword>
<dbReference type="GO" id="GO:0020037">
    <property type="term" value="F:heme binding"/>
    <property type="evidence" value="ECO:0007669"/>
    <property type="project" value="InterPro"/>
</dbReference>
<dbReference type="GO" id="GO:0010268">
    <property type="term" value="P:brassinosteroid homeostasis"/>
    <property type="evidence" value="ECO:0007669"/>
    <property type="project" value="TreeGrafter"/>
</dbReference>
<keyword evidence="1 3" id="KW-0479">Metal-binding</keyword>
<dbReference type="EMBL" id="JAVXUP010000189">
    <property type="protein sequence ID" value="KAK3034879.1"/>
    <property type="molecule type" value="Genomic_DNA"/>
</dbReference>
<accession>A0AA88WXP4</accession>
<dbReference type="GO" id="GO:0016705">
    <property type="term" value="F:oxidoreductase activity, acting on paired donors, with incorporation or reduction of molecular oxygen"/>
    <property type="evidence" value="ECO:0007669"/>
    <property type="project" value="InterPro"/>
</dbReference>
<dbReference type="Proteomes" id="UP001188597">
    <property type="component" value="Unassembled WGS sequence"/>
</dbReference>
<dbReference type="InterPro" id="IPR036396">
    <property type="entry name" value="Cyt_P450_sf"/>
</dbReference>
<dbReference type="GO" id="GO:0004497">
    <property type="term" value="F:monooxygenase activity"/>
    <property type="evidence" value="ECO:0007669"/>
    <property type="project" value="InterPro"/>
</dbReference>
<gene>
    <name evidence="4" type="ORF">RJ639_033242</name>
</gene>
<dbReference type="PANTHER" id="PTHR24286">
    <property type="entry name" value="CYTOCHROME P450 26"/>
    <property type="match status" value="1"/>
</dbReference>
<evidence type="ECO:0000256" key="1">
    <source>
        <dbReference type="ARBA" id="ARBA00022723"/>
    </source>
</evidence>
<feature type="binding site" description="axial binding residue" evidence="3">
    <location>
        <position position="123"/>
    </location>
    <ligand>
        <name>heme</name>
        <dbReference type="ChEBI" id="CHEBI:30413"/>
    </ligand>
    <ligandPart>
        <name>Fe</name>
        <dbReference type="ChEBI" id="CHEBI:18248"/>
    </ligandPart>
</feature>
<dbReference type="InterPro" id="IPR002403">
    <property type="entry name" value="Cyt_P450_E_grp-IV"/>
</dbReference>
<protein>
    <recommendedName>
        <fullName evidence="6">Cytochrome P450</fullName>
    </recommendedName>
</protein>
<dbReference type="Pfam" id="PF00067">
    <property type="entry name" value="p450"/>
    <property type="match status" value="1"/>
</dbReference>
<evidence type="ECO:0000313" key="4">
    <source>
        <dbReference type="EMBL" id="KAK3034879.1"/>
    </source>
</evidence>
<evidence type="ECO:0000256" key="2">
    <source>
        <dbReference type="ARBA" id="ARBA00023004"/>
    </source>
</evidence>
<dbReference type="AlphaFoldDB" id="A0AA88WXP4"/>
<dbReference type="GO" id="GO:0016132">
    <property type="term" value="P:brassinosteroid biosynthetic process"/>
    <property type="evidence" value="ECO:0007669"/>
    <property type="project" value="TreeGrafter"/>
</dbReference>
<evidence type="ECO:0000313" key="5">
    <source>
        <dbReference type="Proteomes" id="UP001188597"/>
    </source>
</evidence>
<dbReference type="SUPFAM" id="SSF48264">
    <property type="entry name" value="Cytochrome P450"/>
    <property type="match status" value="1"/>
</dbReference>
<proteinExistence type="predicted"/>
<dbReference type="InterPro" id="IPR001128">
    <property type="entry name" value="Cyt_P450"/>
</dbReference>
<dbReference type="PANTHER" id="PTHR24286:SF185">
    <property type="entry name" value="CYTOCHROME P450 87A3-LIKE"/>
    <property type="match status" value="1"/>
</dbReference>
<dbReference type="GO" id="GO:0005506">
    <property type="term" value="F:iron ion binding"/>
    <property type="evidence" value="ECO:0007669"/>
    <property type="project" value="InterPro"/>
</dbReference>
<dbReference type="GO" id="GO:0016125">
    <property type="term" value="P:sterol metabolic process"/>
    <property type="evidence" value="ECO:0007669"/>
    <property type="project" value="TreeGrafter"/>
</dbReference>
<name>A0AA88WXP4_9ASTE</name>
<evidence type="ECO:0008006" key="6">
    <source>
        <dbReference type="Google" id="ProtNLM"/>
    </source>
</evidence>
<dbReference type="Gene3D" id="1.10.630.10">
    <property type="entry name" value="Cytochrome P450"/>
    <property type="match status" value="2"/>
</dbReference>
<comment type="cofactor">
    <cofactor evidence="3">
        <name>heme</name>
        <dbReference type="ChEBI" id="CHEBI:30413"/>
    </cofactor>
</comment>
<keyword evidence="3" id="KW-0349">Heme</keyword>
<evidence type="ECO:0000256" key="3">
    <source>
        <dbReference type="PIRSR" id="PIRSR602403-1"/>
    </source>
</evidence>
<sequence length="145" mass="16385">MISWITYVLEEVNKEDTFLTERVAVDLVFVLLFATYETTSAGITLVTKFLSDNAAVLEELTFVSLAGYTVPAGWVVMVCPSTLHLNPDKYEDPLAFNPWRWEGQEMHSASKDFMAFGGNVRLCVGADFAKLQMAIYLHYLVAKYR</sequence>